<gene>
    <name evidence="3" type="ORF">SAMN02910418_01213</name>
</gene>
<feature type="region of interest" description="Disordered" evidence="1">
    <location>
        <begin position="1"/>
        <end position="28"/>
    </location>
</feature>
<evidence type="ECO:0000313" key="3">
    <source>
        <dbReference type="EMBL" id="SEA25026.1"/>
    </source>
</evidence>
<evidence type="ECO:0000256" key="2">
    <source>
        <dbReference type="SAM" id="Phobius"/>
    </source>
</evidence>
<sequence length="167" mass="17906">MPRTIRTNTDSLPTPRTLNENEPSAPSRGRTARLVKAGAIALATLLVIGLPTDIIPNPIFGREVPVRAWEYPVLALTVVLTFAWFAIQAPRRPKDDGRLAGGLTLALFAVACPVCNKIILLLLGASGAMGFWAPLQPYIAVFSVAALAVALYLRIRNRDCTTEACAA</sequence>
<name>A0A1H3ZMJ7_9ACTO</name>
<evidence type="ECO:0000313" key="4">
    <source>
        <dbReference type="Proteomes" id="UP000199288"/>
    </source>
</evidence>
<feature type="transmembrane region" description="Helical" evidence="2">
    <location>
        <begin position="71"/>
        <end position="87"/>
    </location>
</feature>
<keyword evidence="4" id="KW-1185">Reference proteome</keyword>
<feature type="transmembrane region" description="Helical" evidence="2">
    <location>
        <begin position="34"/>
        <end position="51"/>
    </location>
</feature>
<feature type="transmembrane region" description="Helical" evidence="2">
    <location>
        <begin position="135"/>
        <end position="153"/>
    </location>
</feature>
<reference evidence="4" key="1">
    <citation type="submission" date="2016-10" db="EMBL/GenBank/DDBJ databases">
        <authorList>
            <person name="Varghese N."/>
            <person name="Submissions S."/>
        </authorList>
    </citation>
    <scope>NUCLEOTIDE SEQUENCE [LARGE SCALE GENOMIC DNA]</scope>
    <source>
        <strain evidence="4">KPR-1</strain>
    </source>
</reference>
<dbReference type="EMBL" id="FNQV01000006">
    <property type="protein sequence ID" value="SEA25026.1"/>
    <property type="molecule type" value="Genomic_DNA"/>
</dbReference>
<protein>
    <submittedName>
        <fullName evidence="3">Uncharacterized protein</fullName>
    </submittedName>
</protein>
<accession>A0A1H3ZMJ7</accession>
<feature type="compositionally biased region" description="Polar residues" evidence="1">
    <location>
        <begin position="1"/>
        <end position="24"/>
    </location>
</feature>
<feature type="transmembrane region" description="Helical" evidence="2">
    <location>
        <begin position="99"/>
        <end position="123"/>
    </location>
</feature>
<keyword evidence="2" id="KW-0812">Transmembrane</keyword>
<organism evidence="3 4">
    <name type="scientific">Bowdeniella nasicola</name>
    <dbReference type="NCBI Taxonomy" id="208480"/>
    <lineage>
        <taxon>Bacteria</taxon>
        <taxon>Bacillati</taxon>
        <taxon>Actinomycetota</taxon>
        <taxon>Actinomycetes</taxon>
        <taxon>Actinomycetales</taxon>
        <taxon>Actinomycetaceae</taxon>
        <taxon>Bowdeniella</taxon>
    </lineage>
</organism>
<keyword evidence="2" id="KW-1133">Transmembrane helix</keyword>
<dbReference type="Proteomes" id="UP000199288">
    <property type="component" value="Unassembled WGS sequence"/>
</dbReference>
<evidence type="ECO:0000256" key="1">
    <source>
        <dbReference type="SAM" id="MobiDB-lite"/>
    </source>
</evidence>
<keyword evidence="2" id="KW-0472">Membrane</keyword>
<proteinExistence type="predicted"/>
<dbReference type="AlphaFoldDB" id="A0A1H3ZMJ7"/>
<dbReference type="RefSeq" id="WP_222842396.1">
    <property type="nucleotide sequence ID" value="NZ_FNQV01000006.1"/>
</dbReference>